<accession>A0A4Q4TJL1</accession>
<organism evidence="2 3">
    <name type="scientific">Monosporascus ibericus</name>
    <dbReference type="NCBI Taxonomy" id="155417"/>
    <lineage>
        <taxon>Eukaryota</taxon>
        <taxon>Fungi</taxon>
        <taxon>Dikarya</taxon>
        <taxon>Ascomycota</taxon>
        <taxon>Pezizomycotina</taxon>
        <taxon>Sordariomycetes</taxon>
        <taxon>Xylariomycetidae</taxon>
        <taxon>Xylariales</taxon>
        <taxon>Xylariales incertae sedis</taxon>
        <taxon>Monosporascus</taxon>
    </lineage>
</organism>
<feature type="compositionally biased region" description="Low complexity" evidence="1">
    <location>
        <begin position="1"/>
        <end position="17"/>
    </location>
</feature>
<feature type="region of interest" description="Disordered" evidence="1">
    <location>
        <begin position="231"/>
        <end position="256"/>
    </location>
</feature>
<feature type="compositionally biased region" description="Low complexity" evidence="1">
    <location>
        <begin position="120"/>
        <end position="139"/>
    </location>
</feature>
<feature type="region of interest" description="Disordered" evidence="1">
    <location>
        <begin position="118"/>
        <end position="148"/>
    </location>
</feature>
<feature type="compositionally biased region" description="Low complexity" evidence="1">
    <location>
        <begin position="232"/>
        <end position="249"/>
    </location>
</feature>
<feature type="compositionally biased region" description="Basic and acidic residues" evidence="1">
    <location>
        <begin position="389"/>
        <end position="400"/>
    </location>
</feature>
<reference evidence="2 3" key="1">
    <citation type="submission" date="2018-06" db="EMBL/GenBank/DDBJ databases">
        <title>Complete Genomes of Monosporascus.</title>
        <authorList>
            <person name="Robinson A.J."/>
            <person name="Natvig D.O."/>
        </authorList>
    </citation>
    <scope>NUCLEOTIDE SEQUENCE [LARGE SCALE GENOMIC DNA]</scope>
    <source>
        <strain evidence="2 3">CBS 110550</strain>
    </source>
</reference>
<dbReference type="Proteomes" id="UP000293360">
    <property type="component" value="Unassembled WGS sequence"/>
</dbReference>
<feature type="region of interest" description="Disordered" evidence="1">
    <location>
        <begin position="333"/>
        <end position="400"/>
    </location>
</feature>
<sequence>MGNTSSSTKSFPTSTATGHSSLGIVTHEPAITSDPYATATDWYTSVVPVYTTSRYVEEICRHGVYDYATETCHTSTKSITRMVSFSTSLIQPSSEEPWDASASSTVTWCPDYPYCAEDPTSSSTRSRSSRTRSTSSTPRSTRRLSTRSSTISYNSTTTLWDNTSTEVPWLPTFTIPESLSIPTVSETYTDDWFSLTSEEYTSTDYDSLTDSDSSCTGWWCDPTPTDTDYLISSPSSSSWSRRRSSTTSSDNVGPTRTLDWDTMTDVDPWPTTTYDWDSLTMPFPEPTITYDPNEECATYDYWWCTSASPSSLSTRSSSTDCFWWDADCAVSESPPYSTEVPETPCDASSTSSSSWRRRTSFSTQTWSTRTSRYSTPPDIFTTAVPGYEPDDRKDRSPSDH</sequence>
<gene>
    <name evidence="2" type="ORF">DL764_003510</name>
</gene>
<dbReference type="OrthoDB" id="4757515at2759"/>
<dbReference type="AlphaFoldDB" id="A0A4Q4TJL1"/>
<dbReference type="EMBL" id="QJNU01000151">
    <property type="protein sequence ID" value="RYP05867.1"/>
    <property type="molecule type" value="Genomic_DNA"/>
</dbReference>
<name>A0A4Q4TJL1_9PEZI</name>
<proteinExistence type="predicted"/>
<evidence type="ECO:0000313" key="3">
    <source>
        <dbReference type="Proteomes" id="UP000293360"/>
    </source>
</evidence>
<evidence type="ECO:0000313" key="2">
    <source>
        <dbReference type="EMBL" id="RYP05867.1"/>
    </source>
</evidence>
<keyword evidence="3" id="KW-1185">Reference proteome</keyword>
<comment type="caution">
    <text evidence="2">The sequence shown here is derived from an EMBL/GenBank/DDBJ whole genome shotgun (WGS) entry which is preliminary data.</text>
</comment>
<protein>
    <submittedName>
        <fullName evidence="2">Uncharacterized protein</fullName>
    </submittedName>
</protein>
<feature type="compositionally biased region" description="Low complexity" evidence="1">
    <location>
        <begin position="348"/>
        <end position="375"/>
    </location>
</feature>
<feature type="region of interest" description="Disordered" evidence="1">
    <location>
        <begin position="1"/>
        <end position="20"/>
    </location>
</feature>
<evidence type="ECO:0000256" key="1">
    <source>
        <dbReference type="SAM" id="MobiDB-lite"/>
    </source>
</evidence>